<feature type="compositionally biased region" description="Basic and acidic residues" evidence="1">
    <location>
        <begin position="15"/>
        <end position="29"/>
    </location>
</feature>
<organism evidence="2 3">
    <name type="scientific">Streptomyces fuscichromogenes</name>
    <dbReference type="NCBI Taxonomy" id="1324013"/>
    <lineage>
        <taxon>Bacteria</taxon>
        <taxon>Bacillati</taxon>
        <taxon>Actinomycetota</taxon>
        <taxon>Actinomycetes</taxon>
        <taxon>Kitasatosporales</taxon>
        <taxon>Streptomycetaceae</taxon>
        <taxon>Streptomyces</taxon>
    </lineage>
</organism>
<dbReference type="AlphaFoldDB" id="A0A918CTE9"/>
<proteinExistence type="predicted"/>
<sequence>MLAALEEDDALGGRVVDDDGGGRQGHGVDCRGQGSGLVVDAPLNHAWGASVGRSVGGMRQCLTCVVGEG</sequence>
<reference evidence="2" key="2">
    <citation type="submission" date="2020-09" db="EMBL/GenBank/DDBJ databases">
        <authorList>
            <person name="Sun Q."/>
            <person name="Zhou Y."/>
        </authorList>
    </citation>
    <scope>NUCLEOTIDE SEQUENCE</scope>
    <source>
        <strain evidence="2">CGMCC 4.7110</strain>
    </source>
</reference>
<evidence type="ECO:0000313" key="3">
    <source>
        <dbReference type="Proteomes" id="UP000653411"/>
    </source>
</evidence>
<evidence type="ECO:0000256" key="1">
    <source>
        <dbReference type="SAM" id="MobiDB-lite"/>
    </source>
</evidence>
<name>A0A918CTE9_9ACTN</name>
<dbReference type="Proteomes" id="UP000653411">
    <property type="component" value="Unassembled WGS sequence"/>
</dbReference>
<reference evidence="2" key="1">
    <citation type="journal article" date="2014" name="Int. J. Syst. Evol. Microbiol.">
        <title>Complete genome sequence of Corynebacterium casei LMG S-19264T (=DSM 44701T), isolated from a smear-ripened cheese.</title>
        <authorList>
            <consortium name="US DOE Joint Genome Institute (JGI-PGF)"/>
            <person name="Walter F."/>
            <person name="Albersmeier A."/>
            <person name="Kalinowski J."/>
            <person name="Ruckert C."/>
        </authorList>
    </citation>
    <scope>NUCLEOTIDE SEQUENCE</scope>
    <source>
        <strain evidence="2">CGMCC 4.7110</strain>
    </source>
</reference>
<gene>
    <name evidence="2" type="ORF">GCM10011578_053370</name>
</gene>
<accession>A0A918CTE9</accession>
<evidence type="ECO:0000313" key="2">
    <source>
        <dbReference type="EMBL" id="GGN21905.1"/>
    </source>
</evidence>
<comment type="caution">
    <text evidence="2">The sequence shown here is derived from an EMBL/GenBank/DDBJ whole genome shotgun (WGS) entry which is preliminary data.</text>
</comment>
<keyword evidence="3" id="KW-1185">Reference proteome</keyword>
<protein>
    <submittedName>
        <fullName evidence="2">Uncharacterized protein</fullName>
    </submittedName>
</protein>
<feature type="compositionally biased region" description="Acidic residues" evidence="1">
    <location>
        <begin position="1"/>
        <end position="10"/>
    </location>
</feature>
<feature type="region of interest" description="Disordered" evidence="1">
    <location>
        <begin position="1"/>
        <end position="29"/>
    </location>
</feature>
<dbReference type="EMBL" id="BMML01000012">
    <property type="protein sequence ID" value="GGN21905.1"/>
    <property type="molecule type" value="Genomic_DNA"/>
</dbReference>